<evidence type="ECO:0000313" key="3">
    <source>
        <dbReference type="Proteomes" id="UP000797356"/>
    </source>
</evidence>
<gene>
    <name evidence="2" type="ORF">COCNU_04G010760</name>
</gene>
<evidence type="ECO:0000256" key="1">
    <source>
        <dbReference type="SAM" id="MobiDB-lite"/>
    </source>
</evidence>
<name>A0A8K0I6A7_COCNU</name>
<dbReference type="AlphaFoldDB" id="A0A8K0I6A7"/>
<feature type="region of interest" description="Disordered" evidence="1">
    <location>
        <begin position="229"/>
        <end position="256"/>
    </location>
</feature>
<dbReference type="EMBL" id="CM017875">
    <property type="protein sequence ID" value="KAG1338770.1"/>
    <property type="molecule type" value="Genomic_DNA"/>
</dbReference>
<feature type="compositionally biased region" description="Basic and acidic residues" evidence="1">
    <location>
        <begin position="93"/>
        <end position="105"/>
    </location>
</feature>
<reference evidence="2" key="2">
    <citation type="submission" date="2019-07" db="EMBL/GenBank/DDBJ databases">
        <authorList>
            <person name="Yang Y."/>
            <person name="Bocs S."/>
            <person name="Baudouin L."/>
        </authorList>
    </citation>
    <scope>NUCLEOTIDE SEQUENCE</scope>
    <source>
        <tissue evidence="2">Spear leaf of Hainan Tall coconut</tissue>
    </source>
</reference>
<comment type="caution">
    <text evidence="2">The sequence shown here is derived from an EMBL/GenBank/DDBJ whole genome shotgun (WGS) entry which is preliminary data.</text>
</comment>
<proteinExistence type="predicted"/>
<protein>
    <submittedName>
        <fullName evidence="2">Uncharacterized protein</fullName>
    </submittedName>
</protein>
<dbReference type="PANTHER" id="PTHR36884">
    <property type="entry name" value="FIP1[III]-LIKE PROTEIN"/>
    <property type="match status" value="1"/>
</dbReference>
<feature type="compositionally biased region" description="Basic and acidic residues" evidence="1">
    <location>
        <begin position="56"/>
        <end position="65"/>
    </location>
</feature>
<dbReference type="GO" id="GO:0006397">
    <property type="term" value="P:mRNA processing"/>
    <property type="evidence" value="ECO:0007669"/>
    <property type="project" value="InterPro"/>
</dbReference>
<organism evidence="2 3">
    <name type="scientific">Cocos nucifera</name>
    <name type="common">Coconut palm</name>
    <dbReference type="NCBI Taxonomy" id="13894"/>
    <lineage>
        <taxon>Eukaryota</taxon>
        <taxon>Viridiplantae</taxon>
        <taxon>Streptophyta</taxon>
        <taxon>Embryophyta</taxon>
        <taxon>Tracheophyta</taxon>
        <taxon>Spermatophyta</taxon>
        <taxon>Magnoliopsida</taxon>
        <taxon>Liliopsida</taxon>
        <taxon>Arecaceae</taxon>
        <taxon>Arecoideae</taxon>
        <taxon>Cocoseae</taxon>
        <taxon>Attaleinae</taxon>
        <taxon>Cocos</taxon>
    </lineage>
</organism>
<feature type="region of interest" description="Disordered" evidence="1">
    <location>
        <begin position="33"/>
        <end position="127"/>
    </location>
</feature>
<evidence type="ECO:0000313" key="2">
    <source>
        <dbReference type="EMBL" id="KAG1338770.1"/>
    </source>
</evidence>
<dbReference type="Proteomes" id="UP000797356">
    <property type="component" value="Chromosome 4"/>
</dbReference>
<dbReference type="InterPro" id="IPR044976">
    <property type="entry name" value="FIPS5/FIPS3-like"/>
</dbReference>
<accession>A0A8K0I6A7</accession>
<feature type="region of interest" description="Disordered" evidence="1">
    <location>
        <begin position="146"/>
        <end position="170"/>
    </location>
</feature>
<sequence length="256" mass="28754">MDDEMDDFGDLYGDLEDRVNAGIFRVQENQYSCSAERNLSSSKPGEFDLISEEQSSDDRIGEANERAVASNWGKESPAFGAQESGNSSDSEDDLHIVLNEKDCRKLQPSQGENLGSGGAAVGDDEGEKEDEDLVILYGPDCPQKTQKWGDQLLSPTDGMVQGSTERGRAEKGRYRSWLPHGLLKLNSNEKEARISYKNQNHTEIFILFIFSRKGEQKRKLLTSRETDIRKYGDKPTKEYTPLNNQGSFQRPKATLF</sequence>
<keyword evidence="3" id="KW-1185">Reference proteome</keyword>
<feature type="compositionally biased region" description="Polar residues" evidence="1">
    <location>
        <begin position="33"/>
        <end position="43"/>
    </location>
</feature>
<reference evidence="2" key="1">
    <citation type="journal article" date="2017" name="Gigascience">
        <title>The genome draft of coconut (Cocos nucifera).</title>
        <authorList>
            <person name="Xiao Y."/>
            <person name="Xu P."/>
            <person name="Fan H."/>
            <person name="Baudouin L."/>
            <person name="Xia W."/>
            <person name="Bocs S."/>
            <person name="Xu J."/>
            <person name="Li Q."/>
            <person name="Guo A."/>
            <person name="Zhou L."/>
            <person name="Li J."/>
            <person name="Wu Y."/>
            <person name="Ma Z."/>
            <person name="Armero A."/>
            <person name="Issali A.E."/>
            <person name="Liu N."/>
            <person name="Peng M."/>
            <person name="Yang Y."/>
        </authorList>
    </citation>
    <scope>NUCLEOTIDE SEQUENCE</scope>
    <source>
        <tissue evidence="2">Spear leaf of Hainan Tall coconut</tissue>
    </source>
</reference>
<dbReference type="PANTHER" id="PTHR36884:SF4">
    <property type="entry name" value="FIP1[III]-LIKE PROTEIN"/>
    <property type="match status" value="1"/>
</dbReference>